<evidence type="ECO:0008006" key="4">
    <source>
        <dbReference type="Google" id="ProtNLM"/>
    </source>
</evidence>
<dbReference type="OrthoDB" id="9810439at2"/>
<dbReference type="Gene3D" id="3.40.50.1820">
    <property type="entry name" value="alpha/beta hydrolase"/>
    <property type="match status" value="1"/>
</dbReference>
<accession>A0A2M9A7J6</accession>
<dbReference type="EMBL" id="PGEX01000001">
    <property type="protein sequence ID" value="PJJ41628.1"/>
    <property type="molecule type" value="Genomic_DNA"/>
</dbReference>
<dbReference type="InterPro" id="IPR029058">
    <property type="entry name" value="AB_hydrolase_fold"/>
</dbReference>
<dbReference type="AlphaFoldDB" id="A0A2M9A7J6"/>
<evidence type="ECO:0000256" key="1">
    <source>
        <dbReference type="SAM" id="SignalP"/>
    </source>
</evidence>
<dbReference type="Proteomes" id="UP000231134">
    <property type="component" value="Unassembled WGS sequence"/>
</dbReference>
<dbReference type="RefSeq" id="WP_100425579.1">
    <property type="nucleotide sequence ID" value="NZ_JAXFBG010000014.1"/>
</dbReference>
<gene>
    <name evidence="2" type="ORF">BGX16_1614</name>
</gene>
<evidence type="ECO:0000313" key="3">
    <source>
        <dbReference type="Proteomes" id="UP000231134"/>
    </source>
</evidence>
<protein>
    <recommendedName>
        <fullName evidence="4">Esterase</fullName>
    </recommendedName>
</protein>
<keyword evidence="1" id="KW-0732">Signal</keyword>
<name>A0A2M9A7J6_9BACT</name>
<sequence length="244" mass="27288">MRFLAILLCLATFSFASKADSKSNVENFTADSLLISVGTFTSPSAVWYRGTPKHPQVYVWFHGGMQSSKCAKGYEAGGMLVPFLEKSKKENIVVSVSACKDNHWLTSAVLKTVDRLLDSVEARYKIQIDTVSLVGVSDGGLGIAGYTLYGKRAVRARLLVSTNLSSVSDARNLSKAIRVRQGSWTFLQGGSDRLYPSNRTMPWQDEFCSVLGREQCVIRFDNRGEHDWSWWTANREGWIREFVP</sequence>
<feature type="signal peptide" evidence="1">
    <location>
        <begin position="1"/>
        <end position="19"/>
    </location>
</feature>
<evidence type="ECO:0000313" key="2">
    <source>
        <dbReference type="EMBL" id="PJJ41628.1"/>
    </source>
</evidence>
<proteinExistence type="predicted"/>
<organism evidence="2 3">
    <name type="scientific">Hallerella succinigenes</name>
    <dbReference type="NCBI Taxonomy" id="1896222"/>
    <lineage>
        <taxon>Bacteria</taxon>
        <taxon>Pseudomonadati</taxon>
        <taxon>Fibrobacterota</taxon>
        <taxon>Fibrobacteria</taxon>
        <taxon>Fibrobacterales</taxon>
        <taxon>Fibrobacteraceae</taxon>
        <taxon>Hallerella</taxon>
    </lineage>
</organism>
<feature type="chain" id="PRO_5014922312" description="Esterase" evidence="1">
    <location>
        <begin position="20"/>
        <end position="244"/>
    </location>
</feature>
<reference evidence="2 3" key="1">
    <citation type="submission" date="2017-11" db="EMBL/GenBank/DDBJ databases">
        <title>Animal gut microbial communities from fecal samples from Wisconsin, USA.</title>
        <authorList>
            <person name="Neumann A."/>
        </authorList>
    </citation>
    <scope>NUCLEOTIDE SEQUENCE [LARGE SCALE GENOMIC DNA]</scope>
    <source>
        <strain evidence="2 3">UWS3</strain>
    </source>
</reference>
<comment type="caution">
    <text evidence="2">The sequence shown here is derived from an EMBL/GenBank/DDBJ whole genome shotgun (WGS) entry which is preliminary data.</text>
</comment>
<keyword evidence="3" id="KW-1185">Reference proteome</keyword>
<dbReference type="SUPFAM" id="SSF53474">
    <property type="entry name" value="alpha/beta-Hydrolases"/>
    <property type="match status" value="1"/>
</dbReference>